<proteinExistence type="predicted"/>
<reference evidence="1 2" key="1">
    <citation type="submission" date="2015-03" db="EMBL/GenBank/DDBJ databases">
        <title>Genome sequence of Variovorax paradoxus TBEA6.</title>
        <authorList>
            <person name="Poehlein A."/>
            <person name="Schuldes J."/>
            <person name="Wuebbeler J.H."/>
            <person name="Hiessl S."/>
            <person name="Steinbuechel A."/>
            <person name="Daniel R."/>
        </authorList>
    </citation>
    <scope>NUCLEOTIDE SEQUENCE [LARGE SCALE GENOMIC DNA]</scope>
    <source>
        <strain evidence="1 2">TBEA6</strain>
    </source>
</reference>
<dbReference type="EMBL" id="JZWI01000013">
    <property type="protein sequence ID" value="KLN55999.1"/>
    <property type="molecule type" value="Genomic_DNA"/>
</dbReference>
<evidence type="ECO:0000313" key="1">
    <source>
        <dbReference type="EMBL" id="KLN55999.1"/>
    </source>
</evidence>
<dbReference type="PATRIC" id="fig|34073.19.peg.2756"/>
<gene>
    <name evidence="1" type="primary">rutC1</name>
    <name evidence="1" type="ORF">VPARA_26800</name>
</gene>
<dbReference type="InterPro" id="IPR006175">
    <property type="entry name" value="YjgF/YER057c/UK114"/>
</dbReference>
<protein>
    <submittedName>
        <fullName evidence="1">Putative aminoacrylate peracid reductase RutC</fullName>
    </submittedName>
</protein>
<dbReference type="CDD" id="cd06150">
    <property type="entry name" value="YjgF_YER057c_UK114_like_2"/>
    <property type="match status" value="1"/>
</dbReference>
<name>A0A0H2M0Q5_VARPD</name>
<organism evidence="1 2">
    <name type="scientific">Variovorax paradoxus</name>
    <dbReference type="NCBI Taxonomy" id="34073"/>
    <lineage>
        <taxon>Bacteria</taxon>
        <taxon>Pseudomonadati</taxon>
        <taxon>Pseudomonadota</taxon>
        <taxon>Betaproteobacteria</taxon>
        <taxon>Burkholderiales</taxon>
        <taxon>Comamonadaceae</taxon>
        <taxon>Variovorax</taxon>
    </lineage>
</organism>
<sequence length="117" mass="12641">MSDIQRYDSNARLSRIVVHNSVAYLAGVTANDRSGDAQAQAADILAKIDGYLASVGTNKSRLLSVQIWLQDIDRDFVDLNAAWAAWIPADAMPTRATCEARLAAPDLRVEIIATAAL</sequence>
<comment type="caution">
    <text evidence="1">The sequence shown here is derived from an EMBL/GenBank/DDBJ whole genome shotgun (WGS) entry which is preliminary data.</text>
</comment>
<evidence type="ECO:0000313" key="2">
    <source>
        <dbReference type="Proteomes" id="UP000035170"/>
    </source>
</evidence>
<dbReference type="PANTHER" id="PTHR47328:SF1">
    <property type="entry name" value="RUTC FAMILY PROTEIN YOAB"/>
    <property type="match status" value="1"/>
</dbReference>
<dbReference type="Proteomes" id="UP000035170">
    <property type="component" value="Unassembled WGS sequence"/>
</dbReference>
<dbReference type="InterPro" id="IPR035959">
    <property type="entry name" value="RutC-like_sf"/>
</dbReference>
<dbReference type="Gene3D" id="3.30.1330.40">
    <property type="entry name" value="RutC-like"/>
    <property type="match status" value="1"/>
</dbReference>
<dbReference type="PANTHER" id="PTHR47328">
    <property type="match status" value="1"/>
</dbReference>
<dbReference type="AlphaFoldDB" id="A0A0H2M0Q5"/>
<dbReference type="RefSeq" id="WP_047784867.1">
    <property type="nucleotide sequence ID" value="NZ_JZWI01000013.1"/>
</dbReference>
<keyword evidence="2" id="KW-1185">Reference proteome</keyword>
<dbReference type="InterPro" id="IPR035709">
    <property type="entry name" value="YoaB-like"/>
</dbReference>
<dbReference type="Pfam" id="PF01042">
    <property type="entry name" value="Ribonuc_L-PSP"/>
    <property type="match status" value="1"/>
</dbReference>
<dbReference type="SUPFAM" id="SSF55298">
    <property type="entry name" value="YjgF-like"/>
    <property type="match status" value="1"/>
</dbReference>
<accession>A0A0H2M0Q5</accession>